<feature type="non-terminal residue" evidence="1">
    <location>
        <position position="115"/>
    </location>
</feature>
<dbReference type="EMBL" id="BARV01037984">
    <property type="protein sequence ID" value="GAI56252.1"/>
    <property type="molecule type" value="Genomic_DNA"/>
</dbReference>
<organism evidence="1">
    <name type="scientific">marine sediment metagenome</name>
    <dbReference type="NCBI Taxonomy" id="412755"/>
    <lineage>
        <taxon>unclassified sequences</taxon>
        <taxon>metagenomes</taxon>
        <taxon>ecological metagenomes</taxon>
    </lineage>
</organism>
<proteinExistence type="predicted"/>
<reference evidence="1" key="1">
    <citation type="journal article" date="2014" name="Front. Microbiol.">
        <title>High frequency of phylogenetically diverse reductive dehalogenase-homologous genes in deep subseafloor sedimentary metagenomes.</title>
        <authorList>
            <person name="Kawai M."/>
            <person name="Futagami T."/>
            <person name="Toyoda A."/>
            <person name="Takaki Y."/>
            <person name="Nishi S."/>
            <person name="Hori S."/>
            <person name="Arai W."/>
            <person name="Tsubouchi T."/>
            <person name="Morono Y."/>
            <person name="Uchiyama I."/>
            <person name="Ito T."/>
            <person name="Fujiyama A."/>
            <person name="Inagaki F."/>
            <person name="Takami H."/>
        </authorList>
    </citation>
    <scope>NUCLEOTIDE SEQUENCE</scope>
    <source>
        <strain evidence="1">Expedition CK06-06</strain>
    </source>
</reference>
<accession>X1PIW7</accession>
<comment type="caution">
    <text evidence="1">The sequence shown here is derived from an EMBL/GenBank/DDBJ whole genome shotgun (WGS) entry which is preliminary data.</text>
</comment>
<protein>
    <submittedName>
        <fullName evidence="1">Uncharacterized protein</fullName>
    </submittedName>
</protein>
<gene>
    <name evidence="1" type="ORF">S06H3_58635</name>
</gene>
<sequence>MENKVTDYQSLAEIENEDTYGVSLEYQNPYRFVFLPTSIQTAYEIGEKRKIFLDAGENKKEKTRKWRITLPWETFESFKIKPTYSQTKVNEMSQGAFMPKLREKEFRLESEASFL</sequence>
<evidence type="ECO:0000313" key="1">
    <source>
        <dbReference type="EMBL" id="GAI56252.1"/>
    </source>
</evidence>
<name>X1PIW7_9ZZZZ</name>
<dbReference type="AlphaFoldDB" id="X1PIW7"/>